<evidence type="ECO:0000313" key="3">
    <source>
        <dbReference type="WBParaSite" id="MBELARI_LOCUS2035"/>
    </source>
</evidence>
<name>A0AAF3F1U4_9BILA</name>
<reference evidence="2 3" key="1">
    <citation type="submission" date="2024-02" db="UniProtKB">
        <authorList>
            <consortium name="WormBaseParasite"/>
        </authorList>
    </citation>
    <scope>IDENTIFICATION</scope>
</reference>
<organism evidence="1 2">
    <name type="scientific">Mesorhabditis belari</name>
    <dbReference type="NCBI Taxonomy" id="2138241"/>
    <lineage>
        <taxon>Eukaryota</taxon>
        <taxon>Metazoa</taxon>
        <taxon>Ecdysozoa</taxon>
        <taxon>Nematoda</taxon>
        <taxon>Chromadorea</taxon>
        <taxon>Rhabditida</taxon>
        <taxon>Rhabditina</taxon>
        <taxon>Rhabditomorpha</taxon>
        <taxon>Rhabditoidea</taxon>
        <taxon>Rhabditidae</taxon>
        <taxon>Mesorhabditinae</taxon>
        <taxon>Mesorhabditis</taxon>
    </lineage>
</organism>
<dbReference type="WBParaSite" id="MBELARI_LOCUS2035">
    <property type="protein sequence ID" value="MBELARI_LOCUS2035"/>
    <property type="gene ID" value="MBELARI_LOCUS2035"/>
</dbReference>
<dbReference type="AlphaFoldDB" id="A0AAF3F1U4"/>
<evidence type="ECO:0000313" key="1">
    <source>
        <dbReference type="Proteomes" id="UP000887575"/>
    </source>
</evidence>
<keyword evidence="1" id="KW-1185">Reference proteome</keyword>
<protein>
    <submittedName>
        <fullName evidence="2 3">Uncharacterized protein</fullName>
    </submittedName>
</protein>
<evidence type="ECO:0000313" key="2">
    <source>
        <dbReference type="WBParaSite" id="MBELARI_LOCUS2033"/>
    </source>
</evidence>
<proteinExistence type="predicted"/>
<accession>A0AAF3F1U4</accession>
<sequence>MARFRQTAEKSLQIRLPKTPKSFEAIEKNANLLKNDLKMEIIMENASRFHLSFDVPKELKAEHFKIIARTRTIKIIGDLPIRKRKLKPSG</sequence>
<dbReference type="Proteomes" id="UP000887575">
    <property type="component" value="Unassembled WGS sequence"/>
</dbReference>
<dbReference type="WBParaSite" id="MBELARI_LOCUS2033">
    <property type="protein sequence ID" value="MBELARI_LOCUS2033"/>
    <property type="gene ID" value="MBELARI_LOCUS2033"/>
</dbReference>